<evidence type="ECO:0008006" key="4">
    <source>
        <dbReference type="Google" id="ProtNLM"/>
    </source>
</evidence>
<feature type="region of interest" description="Disordered" evidence="1">
    <location>
        <begin position="427"/>
        <end position="490"/>
    </location>
</feature>
<dbReference type="EMBL" id="GL377606">
    <property type="protein sequence ID" value="EFJ19452.1"/>
    <property type="molecule type" value="Genomic_DNA"/>
</dbReference>
<dbReference type="Proteomes" id="UP000001514">
    <property type="component" value="Unassembled WGS sequence"/>
</dbReference>
<keyword evidence="3" id="KW-1185">Reference proteome</keyword>
<accession>D8S836</accession>
<dbReference type="KEGG" id="smo:SELMODRAFT_419177"/>
<dbReference type="HOGENOM" id="CLU_571619_0_0_1"/>
<dbReference type="InterPro" id="IPR011009">
    <property type="entry name" value="Kinase-like_dom_sf"/>
</dbReference>
<dbReference type="PANTHER" id="PTHR21310:SF15">
    <property type="entry name" value="AMINOGLYCOSIDE PHOSPHOTRANSFERASE DOMAIN-CONTAINING PROTEIN"/>
    <property type="match status" value="1"/>
</dbReference>
<dbReference type="SUPFAM" id="SSF56112">
    <property type="entry name" value="Protein kinase-like (PK-like)"/>
    <property type="match status" value="1"/>
</dbReference>
<name>D8S836_SELML</name>
<feature type="compositionally biased region" description="Acidic residues" evidence="1">
    <location>
        <begin position="472"/>
        <end position="484"/>
    </location>
</feature>
<gene>
    <name evidence="2" type="ORF">SELMODRAFT_419177</name>
</gene>
<protein>
    <recommendedName>
        <fullName evidence="4">Aminoglycoside phosphotransferase domain-containing protein</fullName>
    </recommendedName>
</protein>
<dbReference type="AlphaFoldDB" id="D8S836"/>
<reference evidence="2 3" key="1">
    <citation type="journal article" date="2011" name="Science">
        <title>The Selaginella genome identifies genetic changes associated with the evolution of vascular plants.</title>
        <authorList>
            <person name="Banks J.A."/>
            <person name="Nishiyama T."/>
            <person name="Hasebe M."/>
            <person name="Bowman J.L."/>
            <person name="Gribskov M."/>
            <person name="dePamphilis C."/>
            <person name="Albert V.A."/>
            <person name="Aono N."/>
            <person name="Aoyama T."/>
            <person name="Ambrose B.A."/>
            <person name="Ashton N.W."/>
            <person name="Axtell M.J."/>
            <person name="Barker E."/>
            <person name="Barker M.S."/>
            <person name="Bennetzen J.L."/>
            <person name="Bonawitz N.D."/>
            <person name="Chapple C."/>
            <person name="Cheng C."/>
            <person name="Correa L.G."/>
            <person name="Dacre M."/>
            <person name="DeBarry J."/>
            <person name="Dreyer I."/>
            <person name="Elias M."/>
            <person name="Engstrom E.M."/>
            <person name="Estelle M."/>
            <person name="Feng L."/>
            <person name="Finet C."/>
            <person name="Floyd S.K."/>
            <person name="Frommer W.B."/>
            <person name="Fujita T."/>
            <person name="Gramzow L."/>
            <person name="Gutensohn M."/>
            <person name="Harholt J."/>
            <person name="Hattori M."/>
            <person name="Heyl A."/>
            <person name="Hirai T."/>
            <person name="Hiwatashi Y."/>
            <person name="Ishikawa M."/>
            <person name="Iwata M."/>
            <person name="Karol K.G."/>
            <person name="Koehler B."/>
            <person name="Kolukisaoglu U."/>
            <person name="Kubo M."/>
            <person name="Kurata T."/>
            <person name="Lalonde S."/>
            <person name="Li K."/>
            <person name="Li Y."/>
            <person name="Litt A."/>
            <person name="Lyons E."/>
            <person name="Manning G."/>
            <person name="Maruyama T."/>
            <person name="Michael T.P."/>
            <person name="Mikami K."/>
            <person name="Miyazaki S."/>
            <person name="Morinaga S."/>
            <person name="Murata T."/>
            <person name="Mueller-Roeber B."/>
            <person name="Nelson D.R."/>
            <person name="Obara M."/>
            <person name="Oguri Y."/>
            <person name="Olmstead R.G."/>
            <person name="Onodera N."/>
            <person name="Petersen B.L."/>
            <person name="Pils B."/>
            <person name="Prigge M."/>
            <person name="Rensing S.A."/>
            <person name="Riano-Pachon D.M."/>
            <person name="Roberts A.W."/>
            <person name="Sato Y."/>
            <person name="Scheller H.V."/>
            <person name="Schulz B."/>
            <person name="Schulz C."/>
            <person name="Shakirov E.V."/>
            <person name="Shibagaki N."/>
            <person name="Shinohara N."/>
            <person name="Shippen D.E."/>
            <person name="Soerensen I."/>
            <person name="Sotooka R."/>
            <person name="Sugimoto N."/>
            <person name="Sugita M."/>
            <person name="Sumikawa N."/>
            <person name="Tanurdzic M."/>
            <person name="Theissen G."/>
            <person name="Ulvskov P."/>
            <person name="Wakazuki S."/>
            <person name="Weng J.K."/>
            <person name="Willats W.W."/>
            <person name="Wipf D."/>
            <person name="Wolf P.G."/>
            <person name="Yang L."/>
            <person name="Zimmer A.D."/>
            <person name="Zhu Q."/>
            <person name="Mitros T."/>
            <person name="Hellsten U."/>
            <person name="Loque D."/>
            <person name="Otillar R."/>
            <person name="Salamov A."/>
            <person name="Schmutz J."/>
            <person name="Shapiro H."/>
            <person name="Lindquist E."/>
            <person name="Lucas S."/>
            <person name="Rokhsar D."/>
            <person name="Grigoriev I.V."/>
        </authorList>
    </citation>
    <scope>NUCLEOTIDE SEQUENCE [LARGE SCALE GENOMIC DNA]</scope>
</reference>
<sequence length="490" mass="53707">MAEVAKLRRTVFQRFRCFPSWLQRIIARTLGCKVRFQKILGCGSFNLVIEALLLDHQEDEQPRRVAIRIGLPGELRVPLPLAISGYAATLFLARLDLPAVVAGPVYVARPPLPYLPRGGSHFAVMGVAEGVPAYNVWSKDATLAWKKAVLADLAMVTLQLYRHPLDSLGSMEVSSSDGSPCVGRMLQGAVSLAMERGIEVGELSPGPYSSWTEYARNQIEGFVLLYGDDPKHGKSIRANAKLVLDWLVNKFQDPVENDNKFQDLRKSDNKFQALGKNDIKFQDLGKNDNKFYLVHPEFGLPQVLLDPDSGHVTSILDWDGAKTATIHSLAAGFYMPDYYWYDDPDEDEMCEFFKQQLIQGGAPELAEHLTTQESPQLIFEQQRLGNNVGGVDKVQAALRSFCTRLQGLGMIDPAEQVVCSIIQPWSKSSRSSSSASSAASSGSSSSREEAKAQEEDSGSSTESSEDASSSSEGEEGTSSEEEKEGGECVA</sequence>
<evidence type="ECO:0000313" key="2">
    <source>
        <dbReference type="EMBL" id="EFJ19452.1"/>
    </source>
</evidence>
<proteinExistence type="predicted"/>
<dbReference type="InterPro" id="IPR051678">
    <property type="entry name" value="AGP_Transferase"/>
</dbReference>
<evidence type="ECO:0000256" key="1">
    <source>
        <dbReference type="SAM" id="MobiDB-lite"/>
    </source>
</evidence>
<dbReference type="PANTHER" id="PTHR21310">
    <property type="entry name" value="AMINOGLYCOSIDE PHOSPHOTRANSFERASE-RELATED-RELATED"/>
    <property type="match status" value="1"/>
</dbReference>
<feature type="compositionally biased region" description="Low complexity" evidence="1">
    <location>
        <begin position="458"/>
        <end position="471"/>
    </location>
</feature>
<dbReference type="Gramene" id="EFJ19452">
    <property type="protein sequence ID" value="EFJ19452"/>
    <property type="gene ID" value="SELMODRAFT_419177"/>
</dbReference>
<feature type="compositionally biased region" description="Low complexity" evidence="1">
    <location>
        <begin position="427"/>
        <end position="445"/>
    </location>
</feature>
<organism evidence="3">
    <name type="scientific">Selaginella moellendorffii</name>
    <name type="common">Spikemoss</name>
    <dbReference type="NCBI Taxonomy" id="88036"/>
    <lineage>
        <taxon>Eukaryota</taxon>
        <taxon>Viridiplantae</taxon>
        <taxon>Streptophyta</taxon>
        <taxon>Embryophyta</taxon>
        <taxon>Tracheophyta</taxon>
        <taxon>Lycopodiopsida</taxon>
        <taxon>Selaginellales</taxon>
        <taxon>Selaginellaceae</taxon>
        <taxon>Selaginella</taxon>
    </lineage>
</organism>
<evidence type="ECO:0000313" key="3">
    <source>
        <dbReference type="Proteomes" id="UP000001514"/>
    </source>
</evidence>
<dbReference type="InParanoid" id="D8S836"/>